<keyword evidence="2 5" id="KW-0812">Transmembrane</keyword>
<dbReference type="GO" id="GO:0016874">
    <property type="term" value="F:ligase activity"/>
    <property type="evidence" value="ECO:0007669"/>
    <property type="project" value="UniProtKB-KW"/>
</dbReference>
<keyword evidence="8" id="KW-1185">Reference proteome</keyword>
<dbReference type="RefSeq" id="WP_104424635.1">
    <property type="nucleotide sequence ID" value="NZ_PTIY01000012.1"/>
</dbReference>
<organism evidence="7 8">
    <name type="scientific">Methylobacter tundripaludum</name>
    <dbReference type="NCBI Taxonomy" id="173365"/>
    <lineage>
        <taxon>Bacteria</taxon>
        <taxon>Pseudomonadati</taxon>
        <taxon>Pseudomonadota</taxon>
        <taxon>Gammaproteobacteria</taxon>
        <taxon>Methylococcales</taxon>
        <taxon>Methylococcaceae</taxon>
        <taxon>Methylobacter</taxon>
    </lineage>
</organism>
<accession>A0A2S6GSJ8</accession>
<evidence type="ECO:0000259" key="6">
    <source>
        <dbReference type="Pfam" id="PF04932"/>
    </source>
</evidence>
<proteinExistence type="predicted"/>
<feature type="transmembrane region" description="Helical" evidence="5">
    <location>
        <begin position="86"/>
        <end position="105"/>
    </location>
</feature>
<feature type="transmembrane region" description="Helical" evidence="5">
    <location>
        <begin position="6"/>
        <end position="23"/>
    </location>
</feature>
<feature type="transmembrane region" description="Helical" evidence="5">
    <location>
        <begin position="54"/>
        <end position="74"/>
    </location>
</feature>
<evidence type="ECO:0000256" key="4">
    <source>
        <dbReference type="ARBA" id="ARBA00023136"/>
    </source>
</evidence>
<evidence type="ECO:0000256" key="2">
    <source>
        <dbReference type="ARBA" id="ARBA00022692"/>
    </source>
</evidence>
<comment type="caution">
    <text evidence="7">The sequence shown here is derived from an EMBL/GenBank/DDBJ whole genome shotgun (WGS) entry which is preliminary data.</text>
</comment>
<dbReference type="InterPro" id="IPR007016">
    <property type="entry name" value="O-antigen_ligase-rel_domated"/>
</dbReference>
<sequence>MTFVSISKRAFAPFFVFTGLLCLLQASRELAFFFWWLGLCLLIALAWLQRERLFTLSWISAALIVFCLMLLTNALRLNSVYHAEGIYFPATLLLAFLVASYRPVWLAQTGFKIFCVVIALIALWALVQWLSGRGFLEEKSARSLALFATPNTLATALNLGLMPVLGFYLLGRGGRGVYGLTLLLFAGLLTTQSRGGYLGLLSGILFFMTYAGQTSVVAEWRRYRAVAVGFLAVVTFFKFYAWLGLASWSMDPVFATLSHGDSSNRWEIYQLAWRGLAEHLWLGIGYFNFGYYFEAHKVPPFLDGRTFFVHNDYLQFALEIGLLGLGLFLLLIVALYGQLFKFRRQAMLEQRLPLILSAAAITSILAHALVDYPLYIPVLLAVFGAYLGIINQCVVDMSATHLQLPKISAQHFLGLRSGFIGNMLVIGLTLWLGLPAFASASADFGLYRLLHGDAQNGLYWHGVARLLQPREAGYYWREGVILRDLGVTQARPDLLEKSNAVFSQGLEVNKLEVNNLLEKIALHRQYGSMLKQPASHRDIMAWINYVKSQQPNSDLAQIEYVHCLDFVGAHAKAIEQAKILMDRRPKSKSAQKLFESVSHE</sequence>
<evidence type="ECO:0000313" key="7">
    <source>
        <dbReference type="EMBL" id="PPK68204.1"/>
    </source>
</evidence>
<evidence type="ECO:0000256" key="5">
    <source>
        <dbReference type="SAM" id="Phobius"/>
    </source>
</evidence>
<comment type="subcellular location">
    <subcellularLocation>
        <location evidence="1">Membrane</location>
        <topology evidence="1">Multi-pass membrane protein</topology>
    </subcellularLocation>
</comment>
<feature type="transmembrane region" description="Helical" evidence="5">
    <location>
        <begin position="111"/>
        <end position="132"/>
    </location>
</feature>
<feature type="transmembrane region" description="Helical" evidence="5">
    <location>
        <begin position="30"/>
        <end position="48"/>
    </location>
</feature>
<dbReference type="OrthoDB" id="9783389at2"/>
<dbReference type="GO" id="GO:0016020">
    <property type="term" value="C:membrane"/>
    <property type="evidence" value="ECO:0007669"/>
    <property type="project" value="UniProtKB-SubCell"/>
</dbReference>
<feature type="transmembrane region" description="Helical" evidence="5">
    <location>
        <begin position="224"/>
        <end position="250"/>
    </location>
</feature>
<dbReference type="PANTHER" id="PTHR37422:SF23">
    <property type="entry name" value="TEICHURONIC ACID BIOSYNTHESIS PROTEIN TUAE"/>
    <property type="match status" value="1"/>
</dbReference>
<dbReference type="InterPro" id="IPR051533">
    <property type="entry name" value="WaaL-like"/>
</dbReference>
<evidence type="ECO:0000256" key="3">
    <source>
        <dbReference type="ARBA" id="ARBA00022989"/>
    </source>
</evidence>
<feature type="transmembrane region" description="Helical" evidence="5">
    <location>
        <begin position="419"/>
        <end position="438"/>
    </location>
</feature>
<reference evidence="7 8" key="1">
    <citation type="submission" date="2018-02" db="EMBL/GenBank/DDBJ databases">
        <title>Subsurface microbial communities from deep shales in Ohio and West Virginia, USA.</title>
        <authorList>
            <person name="Wrighton K."/>
        </authorList>
    </citation>
    <scope>NUCLEOTIDE SEQUENCE [LARGE SCALE GENOMIC DNA]</scope>
    <source>
        <strain evidence="7 8">OWC-G53F</strain>
    </source>
</reference>
<evidence type="ECO:0000256" key="1">
    <source>
        <dbReference type="ARBA" id="ARBA00004141"/>
    </source>
</evidence>
<keyword evidence="3 5" id="KW-1133">Transmembrane helix</keyword>
<gene>
    <name evidence="7" type="ORF">B0F88_11236</name>
</gene>
<dbReference type="AlphaFoldDB" id="A0A2S6GSJ8"/>
<dbReference type="Pfam" id="PF04932">
    <property type="entry name" value="Wzy_C"/>
    <property type="match status" value="1"/>
</dbReference>
<feature type="transmembrane region" description="Helical" evidence="5">
    <location>
        <begin position="144"/>
        <end position="169"/>
    </location>
</feature>
<feature type="domain" description="O-antigen ligase-related" evidence="6">
    <location>
        <begin position="181"/>
        <end position="329"/>
    </location>
</feature>
<feature type="transmembrane region" description="Helical" evidence="5">
    <location>
        <begin position="352"/>
        <end position="370"/>
    </location>
</feature>
<keyword evidence="7" id="KW-0436">Ligase</keyword>
<dbReference type="PANTHER" id="PTHR37422">
    <property type="entry name" value="TEICHURONIC ACID BIOSYNTHESIS PROTEIN TUAE"/>
    <property type="match status" value="1"/>
</dbReference>
<feature type="transmembrane region" description="Helical" evidence="5">
    <location>
        <begin position="198"/>
        <end position="218"/>
    </location>
</feature>
<dbReference type="Proteomes" id="UP000238071">
    <property type="component" value="Unassembled WGS sequence"/>
</dbReference>
<feature type="transmembrane region" description="Helical" evidence="5">
    <location>
        <begin position="313"/>
        <end position="340"/>
    </location>
</feature>
<feature type="transmembrane region" description="Helical" evidence="5">
    <location>
        <begin position="175"/>
        <end position="191"/>
    </location>
</feature>
<keyword evidence="4 5" id="KW-0472">Membrane</keyword>
<dbReference type="EMBL" id="PTIY01000012">
    <property type="protein sequence ID" value="PPK68204.1"/>
    <property type="molecule type" value="Genomic_DNA"/>
</dbReference>
<name>A0A2S6GSJ8_9GAMM</name>
<protein>
    <submittedName>
        <fullName evidence="7">O-antigen ligase</fullName>
    </submittedName>
</protein>
<evidence type="ECO:0000313" key="8">
    <source>
        <dbReference type="Proteomes" id="UP000238071"/>
    </source>
</evidence>
<feature type="transmembrane region" description="Helical" evidence="5">
    <location>
        <begin position="376"/>
        <end position="399"/>
    </location>
</feature>